<dbReference type="STRING" id="394193.SAMN04489732_12927"/>
<sequence>MDIDMDRQEMCVLAEDAVSDALGFAPELVEKLLADTDLESAFGALATRLRQAEERGITRTDALSEVARAEDLRDECGVVNLSRVRWLAENLSSPAGWLASKVDTHVL</sequence>
<gene>
    <name evidence="1" type="ORF">SAMN04489732_12927</name>
</gene>
<protein>
    <submittedName>
        <fullName evidence="1">Uncharacterized protein</fullName>
    </submittedName>
</protein>
<keyword evidence="2" id="KW-1185">Reference proteome</keyword>
<evidence type="ECO:0000313" key="1">
    <source>
        <dbReference type="EMBL" id="SEP53602.1"/>
    </source>
</evidence>
<reference evidence="1 2" key="1">
    <citation type="submission" date="2016-10" db="EMBL/GenBank/DDBJ databases">
        <authorList>
            <person name="de Groot N.N."/>
        </authorList>
    </citation>
    <scope>NUCLEOTIDE SEQUENCE [LARGE SCALE GENOMIC DNA]</scope>
    <source>
        <strain evidence="1 2">DSM 44993</strain>
    </source>
</reference>
<proteinExistence type="predicted"/>
<name>A0A1H8YNH6_9PSEU</name>
<accession>A0A1H8YNH6</accession>
<dbReference type="EMBL" id="FOEF01000029">
    <property type="protein sequence ID" value="SEP53602.1"/>
    <property type="molecule type" value="Genomic_DNA"/>
</dbReference>
<dbReference type="RefSeq" id="WP_091628381.1">
    <property type="nucleotide sequence ID" value="NZ_FOEF01000029.1"/>
</dbReference>
<evidence type="ECO:0000313" key="2">
    <source>
        <dbReference type="Proteomes" id="UP000198582"/>
    </source>
</evidence>
<dbReference type="Proteomes" id="UP000198582">
    <property type="component" value="Unassembled WGS sequence"/>
</dbReference>
<dbReference type="AlphaFoldDB" id="A0A1H8YNH6"/>
<organism evidence="1 2">
    <name type="scientific">Amycolatopsis saalfeldensis</name>
    <dbReference type="NCBI Taxonomy" id="394193"/>
    <lineage>
        <taxon>Bacteria</taxon>
        <taxon>Bacillati</taxon>
        <taxon>Actinomycetota</taxon>
        <taxon>Actinomycetes</taxon>
        <taxon>Pseudonocardiales</taxon>
        <taxon>Pseudonocardiaceae</taxon>
        <taxon>Amycolatopsis</taxon>
    </lineage>
</organism>